<dbReference type="Proteomes" id="UP000192923">
    <property type="component" value="Unassembled WGS sequence"/>
</dbReference>
<feature type="transmembrane region" description="Helical" evidence="8">
    <location>
        <begin position="177"/>
        <end position="198"/>
    </location>
</feature>
<sequence>MEATYDPGLLIVTLIAALAPLAMELPARFRPPIVVVEILLGILIGPHVLHWASPDGVVGTLGQLGLTFLLFLVGIEIDVWMIRGRLLALAVGGWFLSFLVAMACTLLLSSAGLIEAPPLLAAIALSTTALGVLSPILKDSGEWNTDFGGWLLAAATMGEFAPMVFMSLLLAPTHPTVLHTLFMLFFVAVSLGSAYVAFHMLSSGTLARLARTMEGSGQLPVRLCVLLQALLVALAAQIGLNVVMGAFAAGMVVGLVSRDEPGNLLRQKLDAIGYGFLIPIFFIGVGMRFDLEALWSGPLVPVQIIVLLALFLLVRGAPVVLYRAELAPADRLPFALYSATGLPLIAVIAELGVSSGLMAPQHAVVLLSAAMLTVLLFPALALRLRREREIA</sequence>
<name>A0A1Y6D4L1_9GAMM</name>
<keyword evidence="2" id="KW-0813">Transport</keyword>
<feature type="transmembrane region" description="Helical" evidence="8">
    <location>
        <begin position="87"/>
        <end position="113"/>
    </location>
</feature>
<dbReference type="GO" id="GO:0016020">
    <property type="term" value="C:membrane"/>
    <property type="evidence" value="ECO:0007669"/>
    <property type="project" value="UniProtKB-SubCell"/>
</dbReference>
<dbReference type="InterPro" id="IPR038770">
    <property type="entry name" value="Na+/solute_symporter_sf"/>
</dbReference>
<feature type="transmembrane region" description="Helical" evidence="8">
    <location>
        <begin position="363"/>
        <end position="382"/>
    </location>
</feature>
<evidence type="ECO:0000259" key="9">
    <source>
        <dbReference type="Pfam" id="PF00999"/>
    </source>
</evidence>
<keyword evidence="11" id="KW-1185">Reference proteome</keyword>
<reference evidence="10 11" key="1">
    <citation type="submission" date="2016-12" db="EMBL/GenBank/DDBJ databases">
        <authorList>
            <person name="Song W.-J."/>
            <person name="Kurnit D.M."/>
        </authorList>
    </citation>
    <scope>NUCLEOTIDE SEQUENCE [LARGE SCALE GENOMIC DNA]</scope>
    <source>
        <strain evidence="10 11">175</strain>
    </source>
</reference>
<accession>A0A1Y6D4L1</accession>
<keyword evidence="5 8" id="KW-1133">Transmembrane helix</keyword>
<evidence type="ECO:0000313" key="11">
    <source>
        <dbReference type="Proteomes" id="UP000192923"/>
    </source>
</evidence>
<dbReference type="OrthoDB" id="9793589at2"/>
<evidence type="ECO:0000256" key="8">
    <source>
        <dbReference type="SAM" id="Phobius"/>
    </source>
</evidence>
<feature type="transmembrane region" description="Helical" evidence="8">
    <location>
        <begin position="334"/>
        <end position="357"/>
    </location>
</feature>
<feature type="transmembrane region" description="Helical" evidence="8">
    <location>
        <begin position="301"/>
        <end position="322"/>
    </location>
</feature>
<dbReference type="AlphaFoldDB" id="A0A1Y6D4L1"/>
<protein>
    <submittedName>
        <fullName evidence="10">Kef-type K+ transport system, membrane component KefB</fullName>
    </submittedName>
</protein>
<feature type="transmembrane region" description="Helical" evidence="8">
    <location>
        <begin position="271"/>
        <end position="289"/>
    </location>
</feature>
<dbReference type="Pfam" id="PF00999">
    <property type="entry name" value="Na_H_Exchanger"/>
    <property type="match status" value="1"/>
</dbReference>
<gene>
    <name evidence="10" type="ORF">SAMN02949497_0384</name>
</gene>
<keyword evidence="3" id="KW-0050">Antiport</keyword>
<evidence type="ECO:0000256" key="3">
    <source>
        <dbReference type="ARBA" id="ARBA00022449"/>
    </source>
</evidence>
<evidence type="ECO:0000256" key="4">
    <source>
        <dbReference type="ARBA" id="ARBA00022692"/>
    </source>
</evidence>
<feature type="transmembrane region" description="Helical" evidence="8">
    <location>
        <begin position="57"/>
        <end position="75"/>
    </location>
</feature>
<evidence type="ECO:0000256" key="6">
    <source>
        <dbReference type="ARBA" id="ARBA00023065"/>
    </source>
</evidence>
<feature type="domain" description="Cation/H+ exchanger transmembrane" evidence="9">
    <location>
        <begin position="14"/>
        <end position="380"/>
    </location>
</feature>
<dbReference type="STRING" id="1760988.SAMN02949497_0384"/>
<feature type="transmembrane region" description="Helical" evidence="8">
    <location>
        <begin position="149"/>
        <end position="171"/>
    </location>
</feature>
<feature type="transmembrane region" description="Helical" evidence="8">
    <location>
        <begin position="242"/>
        <end position="259"/>
    </location>
</feature>
<dbReference type="GO" id="GO:0015297">
    <property type="term" value="F:antiporter activity"/>
    <property type="evidence" value="ECO:0007669"/>
    <property type="project" value="UniProtKB-KW"/>
</dbReference>
<dbReference type="InterPro" id="IPR006153">
    <property type="entry name" value="Cation/H_exchanger_TM"/>
</dbReference>
<dbReference type="EMBL" id="FXAM01000002">
    <property type="protein sequence ID" value="SMF97360.1"/>
    <property type="molecule type" value="Genomic_DNA"/>
</dbReference>
<evidence type="ECO:0000313" key="10">
    <source>
        <dbReference type="EMBL" id="SMF97360.1"/>
    </source>
</evidence>
<keyword evidence="4 8" id="KW-0812">Transmembrane</keyword>
<feature type="transmembrane region" description="Helical" evidence="8">
    <location>
        <begin position="32"/>
        <end position="51"/>
    </location>
</feature>
<keyword evidence="7 8" id="KW-0472">Membrane</keyword>
<evidence type="ECO:0000256" key="5">
    <source>
        <dbReference type="ARBA" id="ARBA00022989"/>
    </source>
</evidence>
<dbReference type="PANTHER" id="PTHR43562:SF1">
    <property type="entry name" value="NA(+)_H(+) ANTIPORTER YJBQ-RELATED"/>
    <property type="match status" value="1"/>
</dbReference>
<evidence type="ECO:0000256" key="1">
    <source>
        <dbReference type="ARBA" id="ARBA00004141"/>
    </source>
</evidence>
<organism evidence="10 11">
    <name type="scientific">Methylomagnum ishizawai</name>
    <dbReference type="NCBI Taxonomy" id="1760988"/>
    <lineage>
        <taxon>Bacteria</taxon>
        <taxon>Pseudomonadati</taxon>
        <taxon>Pseudomonadota</taxon>
        <taxon>Gammaproteobacteria</taxon>
        <taxon>Methylococcales</taxon>
        <taxon>Methylococcaceae</taxon>
        <taxon>Methylomagnum</taxon>
    </lineage>
</organism>
<evidence type="ECO:0000256" key="7">
    <source>
        <dbReference type="ARBA" id="ARBA00023136"/>
    </source>
</evidence>
<dbReference type="GO" id="GO:1902600">
    <property type="term" value="P:proton transmembrane transport"/>
    <property type="evidence" value="ECO:0007669"/>
    <property type="project" value="InterPro"/>
</dbReference>
<comment type="subcellular location">
    <subcellularLocation>
        <location evidence="1">Membrane</location>
        <topology evidence="1">Multi-pass membrane protein</topology>
    </subcellularLocation>
</comment>
<dbReference type="Gene3D" id="1.20.1530.20">
    <property type="match status" value="1"/>
</dbReference>
<keyword evidence="6" id="KW-0406">Ion transport</keyword>
<dbReference type="PANTHER" id="PTHR43562">
    <property type="entry name" value="NAPA-TYPE SODIUM/HYDROGEN ANTIPORTER"/>
    <property type="match status" value="1"/>
</dbReference>
<evidence type="ECO:0000256" key="2">
    <source>
        <dbReference type="ARBA" id="ARBA00022448"/>
    </source>
</evidence>
<dbReference type="RefSeq" id="WP_085216395.1">
    <property type="nucleotide sequence ID" value="NZ_FXAM01000002.1"/>
</dbReference>
<feature type="transmembrane region" description="Helical" evidence="8">
    <location>
        <begin position="119"/>
        <end position="137"/>
    </location>
</feature>
<proteinExistence type="predicted"/>
<feature type="transmembrane region" description="Helical" evidence="8">
    <location>
        <begin position="6"/>
        <end position="25"/>
    </location>
</feature>